<organism evidence="1 2">
    <name type="scientific">Cetraspora pellucida</name>
    <dbReference type="NCBI Taxonomy" id="1433469"/>
    <lineage>
        <taxon>Eukaryota</taxon>
        <taxon>Fungi</taxon>
        <taxon>Fungi incertae sedis</taxon>
        <taxon>Mucoromycota</taxon>
        <taxon>Glomeromycotina</taxon>
        <taxon>Glomeromycetes</taxon>
        <taxon>Diversisporales</taxon>
        <taxon>Gigasporaceae</taxon>
        <taxon>Cetraspora</taxon>
    </lineage>
</organism>
<dbReference type="Proteomes" id="UP000789366">
    <property type="component" value="Unassembled WGS sequence"/>
</dbReference>
<proteinExistence type="predicted"/>
<keyword evidence="2" id="KW-1185">Reference proteome</keyword>
<dbReference type="EMBL" id="CAJVPW010048992">
    <property type="protein sequence ID" value="CAG8762194.1"/>
    <property type="molecule type" value="Genomic_DNA"/>
</dbReference>
<name>A0ACA9QQG6_9GLOM</name>
<protein>
    <submittedName>
        <fullName evidence="1">12574_t:CDS:1</fullName>
    </submittedName>
</protein>
<evidence type="ECO:0000313" key="1">
    <source>
        <dbReference type="EMBL" id="CAG8762194.1"/>
    </source>
</evidence>
<gene>
    <name evidence="1" type="ORF">SPELUC_LOCUS15210</name>
</gene>
<accession>A0ACA9QQG6</accession>
<feature type="non-terminal residue" evidence="1">
    <location>
        <position position="44"/>
    </location>
</feature>
<evidence type="ECO:0000313" key="2">
    <source>
        <dbReference type="Proteomes" id="UP000789366"/>
    </source>
</evidence>
<feature type="non-terminal residue" evidence="1">
    <location>
        <position position="1"/>
    </location>
</feature>
<comment type="caution">
    <text evidence="1">The sequence shown here is derived from an EMBL/GenBank/DDBJ whole genome shotgun (WGS) entry which is preliminary data.</text>
</comment>
<sequence length="44" mass="4998">IEITNLINEKVGIGTFNIDNIVSNQLNDNISFEHSNNKQLEIQN</sequence>
<reference evidence="1" key="1">
    <citation type="submission" date="2021-06" db="EMBL/GenBank/DDBJ databases">
        <authorList>
            <person name="Kallberg Y."/>
            <person name="Tangrot J."/>
            <person name="Rosling A."/>
        </authorList>
    </citation>
    <scope>NUCLEOTIDE SEQUENCE</scope>
    <source>
        <strain evidence="1">28 12/20/2015</strain>
    </source>
</reference>